<proteinExistence type="predicted"/>
<reference evidence="1 2" key="1">
    <citation type="submission" date="2022-06" db="EMBL/GenBank/DDBJ databases">
        <title>Acetobacer genomes from food samples.</title>
        <authorList>
            <person name="Sombolestani A."/>
        </authorList>
    </citation>
    <scope>NUCLEOTIDE SEQUENCE [LARGE SCALE GENOMIC DNA]</scope>
    <source>
        <strain evidence="1 2">R-83285</strain>
    </source>
</reference>
<dbReference type="InterPro" id="IPR058292">
    <property type="entry name" value="DUF7986"/>
</dbReference>
<dbReference type="EMBL" id="JAMYZZ010000122">
    <property type="protein sequence ID" value="MCP1260195.1"/>
    <property type="molecule type" value="Genomic_DNA"/>
</dbReference>
<keyword evidence="2" id="KW-1185">Reference proteome</keyword>
<name>A0ABT1F4R0_9PROT</name>
<dbReference type="Pfam" id="PF25948">
    <property type="entry name" value="DUF7986"/>
    <property type="match status" value="1"/>
</dbReference>
<sequence>MIEERGTLSPVSGYHSRLVESGQSAPLLSVSGDAGAAMAADELTGLIRYLGQEDWQECFGEVLGDHIGPALEAGDISFEDLAEMIGPDVAMTLWGCAFEDFLGQDWDDGRNFVDVYLKRRGWKEGPRNSAYMRALKASVMSLYEVSDIKPGQSLMARDLLRGGDPVLVHEGTATRTLEQWDRIAARLVPSDGKTILAGGLLAYSRGACEDLATHLYKVLRKRRGKAEFPKVDTQTLRELAPMFTLTWLFRTLEDMARLMEGPALFNGDGEDLIFHEVCFPLAKGVTQKTVADVLDGIMALRPENRSFWNWLKEPMSDPVRKAGRDENGRFLRTEMDDGAIVLGTLDLKGRQLRLQVNSKERAERGRAMLQAGLGDLVRAPLTQIMTPAQAMEDRGTLGREVSPELQIPPEEEARIIGQMLERHYRQVLDEPVPALGDMTPRQAVQTASGRKKVAIWLKDIENTTVRAQGSGGAMAAYDFGWMWHELGIIRLRK</sequence>
<evidence type="ECO:0000313" key="1">
    <source>
        <dbReference type="EMBL" id="MCP1260195.1"/>
    </source>
</evidence>
<organism evidence="1 2">
    <name type="scientific">Acetobacter lambici</name>
    <dbReference type="NCBI Taxonomy" id="1332824"/>
    <lineage>
        <taxon>Bacteria</taxon>
        <taxon>Pseudomonadati</taxon>
        <taxon>Pseudomonadota</taxon>
        <taxon>Alphaproteobacteria</taxon>
        <taxon>Acetobacterales</taxon>
        <taxon>Acetobacteraceae</taxon>
        <taxon>Acetobacter</taxon>
    </lineage>
</organism>
<protein>
    <recommendedName>
        <fullName evidence="3">DUF2384 domain-containing protein</fullName>
    </recommendedName>
</protein>
<feature type="non-terminal residue" evidence="1">
    <location>
        <position position="493"/>
    </location>
</feature>
<gene>
    <name evidence="1" type="ORF">NKW50_16715</name>
</gene>
<comment type="caution">
    <text evidence="1">The sequence shown here is derived from an EMBL/GenBank/DDBJ whole genome shotgun (WGS) entry which is preliminary data.</text>
</comment>
<dbReference type="Proteomes" id="UP001523528">
    <property type="component" value="Unassembled WGS sequence"/>
</dbReference>
<evidence type="ECO:0000313" key="2">
    <source>
        <dbReference type="Proteomes" id="UP001523528"/>
    </source>
</evidence>
<evidence type="ECO:0008006" key="3">
    <source>
        <dbReference type="Google" id="ProtNLM"/>
    </source>
</evidence>
<accession>A0ABT1F4R0</accession>